<dbReference type="STRING" id="274537.BIU88_08765"/>
<name>A0A1D8D669_CHLLM</name>
<organism evidence="1 2">
    <name type="scientific">Chlorobaculum limnaeum</name>
    <dbReference type="NCBI Taxonomy" id="274537"/>
    <lineage>
        <taxon>Bacteria</taxon>
        <taxon>Pseudomonadati</taxon>
        <taxon>Chlorobiota</taxon>
        <taxon>Chlorobiia</taxon>
        <taxon>Chlorobiales</taxon>
        <taxon>Chlorobiaceae</taxon>
        <taxon>Chlorobaculum</taxon>
    </lineage>
</organism>
<dbReference type="RefSeq" id="WP_069810408.1">
    <property type="nucleotide sequence ID" value="NZ_CP017305.1"/>
</dbReference>
<dbReference type="Proteomes" id="UP000095185">
    <property type="component" value="Chromosome"/>
</dbReference>
<sequence>MIRNLKGIMLAVWLSSGVGVRVGLAVDESAKSDERIGLTNMVASNTYAGTRAENIGDGSLVSAWNAGDYAPQSVEFELEKKKNIITKMRLVPGQSPAGRTAHEVYAADSTGTYRMVARIEEYTSDGVPLVQEFLPPLHNVSKMMVKSVSSPSWIAWQEIEVYGIGSMAQFSPVSQAEARETEMFETAKKDAYSAASSKPLARYLSQGSKFSSEAKKVADEIAAYGLAQKGGRMGLQKYLTKYPDGYYSQSVRDKIAQEQRIAELKALVANNVKWKVSYQYETDEVMQIMFFRKNMWVTYKFILTGKVKQVDIKNETLLVQVSSATLDVPFAVSIKYLEYEKRAVSAYKSNALGKEIWIKYSDIMK</sequence>
<protein>
    <recommendedName>
        <fullName evidence="3">F5/8 type C domain-containing protein</fullName>
    </recommendedName>
</protein>
<dbReference type="Gene3D" id="2.60.120.260">
    <property type="entry name" value="Galactose-binding domain-like"/>
    <property type="match status" value="1"/>
</dbReference>
<proteinExistence type="predicted"/>
<dbReference type="AlphaFoldDB" id="A0A1D8D669"/>
<evidence type="ECO:0000313" key="2">
    <source>
        <dbReference type="Proteomes" id="UP000095185"/>
    </source>
</evidence>
<accession>A0A1D8D669</accession>
<reference evidence="1" key="1">
    <citation type="submission" date="2016-09" db="EMBL/GenBank/DDBJ databases">
        <title>Genome sequence of Chlorobaculum limnaeum.</title>
        <authorList>
            <person name="Liu Z."/>
            <person name="Tank M."/>
            <person name="Bryant D.A."/>
        </authorList>
    </citation>
    <scope>NUCLEOTIDE SEQUENCE [LARGE SCALE GENOMIC DNA]</scope>
    <source>
        <strain evidence="1">DSM 1677</strain>
    </source>
</reference>
<keyword evidence="2" id="KW-1185">Reference proteome</keyword>
<dbReference type="SUPFAM" id="SSF49785">
    <property type="entry name" value="Galactose-binding domain-like"/>
    <property type="match status" value="1"/>
</dbReference>
<dbReference type="OrthoDB" id="9763537at2"/>
<evidence type="ECO:0008006" key="3">
    <source>
        <dbReference type="Google" id="ProtNLM"/>
    </source>
</evidence>
<dbReference type="KEGG" id="clz:BIU88_08765"/>
<dbReference type="InterPro" id="IPR008979">
    <property type="entry name" value="Galactose-bd-like_sf"/>
</dbReference>
<dbReference type="EMBL" id="CP017305">
    <property type="protein sequence ID" value="AOS84214.1"/>
    <property type="molecule type" value="Genomic_DNA"/>
</dbReference>
<gene>
    <name evidence="1" type="ORF">BIU88_08765</name>
</gene>
<evidence type="ECO:0000313" key="1">
    <source>
        <dbReference type="EMBL" id="AOS84214.1"/>
    </source>
</evidence>